<reference evidence="2" key="1">
    <citation type="journal article" date="2023" name="Plant J.">
        <title>Genome sequences and population genomics provide insights into the demographic history, inbreeding, and mutation load of two 'living fossil' tree species of Dipteronia.</title>
        <authorList>
            <person name="Feng Y."/>
            <person name="Comes H.P."/>
            <person name="Chen J."/>
            <person name="Zhu S."/>
            <person name="Lu R."/>
            <person name="Zhang X."/>
            <person name="Li P."/>
            <person name="Qiu J."/>
            <person name="Olsen K.M."/>
            <person name="Qiu Y."/>
        </authorList>
    </citation>
    <scope>NUCLEOTIDE SEQUENCE</scope>
    <source>
        <strain evidence="2">NBL</strain>
    </source>
</reference>
<dbReference type="Gene3D" id="3.60.10.10">
    <property type="entry name" value="Endonuclease/exonuclease/phosphatase"/>
    <property type="match status" value="1"/>
</dbReference>
<proteinExistence type="predicted"/>
<gene>
    <name evidence="2" type="ORF">Dsin_022386</name>
</gene>
<keyword evidence="3" id="KW-1185">Reference proteome</keyword>
<dbReference type="GO" id="GO:0003824">
    <property type="term" value="F:catalytic activity"/>
    <property type="evidence" value="ECO:0007669"/>
    <property type="project" value="InterPro"/>
</dbReference>
<dbReference type="InterPro" id="IPR036691">
    <property type="entry name" value="Endo/exonu/phosph_ase_sf"/>
</dbReference>
<dbReference type="PANTHER" id="PTHR33710:SF64">
    <property type="entry name" value="ENDONUCLEASE_EXONUCLEASE_PHOSPHATASE DOMAIN-CONTAINING PROTEIN"/>
    <property type="match status" value="1"/>
</dbReference>
<dbReference type="Pfam" id="PF03372">
    <property type="entry name" value="Exo_endo_phos"/>
    <property type="match status" value="1"/>
</dbReference>
<sequence length="342" mass="39024">MVVIRAMTTHKSSIKENQIVRIDNDHWDIEEEIAKVVETGTALGFDFSNNEKEMVEVITSRETNDKTRFNTERRGLGKNEKRRMVRGWVKSVNPLGGTQLLRGVGVNAKGKAGGLISLWNETRFEVSSCISSKRFIILVGNLLKEKRKVVFCNVYVANLESERKELWEELVMHQNSLPLPWVIGGDFNTAFDPSERKCGPCNMGSIRNFSTFLHRARLIDIPLRGMTFTWTNFRDRASWARLDRFVISPSVLNWFPRLIQRGLAGCLSDHNAILIGEPVDDWSPCPFRFYNGWLEDKDLMKEAVLGWNSGTQGGSKSKILSEKLKATKHIHKNWGSSHIFVN</sequence>
<evidence type="ECO:0000259" key="1">
    <source>
        <dbReference type="Pfam" id="PF03372"/>
    </source>
</evidence>
<evidence type="ECO:0000313" key="3">
    <source>
        <dbReference type="Proteomes" id="UP001281410"/>
    </source>
</evidence>
<organism evidence="2 3">
    <name type="scientific">Dipteronia sinensis</name>
    <dbReference type="NCBI Taxonomy" id="43782"/>
    <lineage>
        <taxon>Eukaryota</taxon>
        <taxon>Viridiplantae</taxon>
        <taxon>Streptophyta</taxon>
        <taxon>Embryophyta</taxon>
        <taxon>Tracheophyta</taxon>
        <taxon>Spermatophyta</taxon>
        <taxon>Magnoliopsida</taxon>
        <taxon>eudicotyledons</taxon>
        <taxon>Gunneridae</taxon>
        <taxon>Pentapetalae</taxon>
        <taxon>rosids</taxon>
        <taxon>malvids</taxon>
        <taxon>Sapindales</taxon>
        <taxon>Sapindaceae</taxon>
        <taxon>Hippocastanoideae</taxon>
        <taxon>Acereae</taxon>
        <taxon>Dipteronia</taxon>
    </lineage>
</organism>
<comment type="caution">
    <text evidence="2">The sequence shown here is derived from an EMBL/GenBank/DDBJ whole genome shotgun (WGS) entry which is preliminary data.</text>
</comment>
<dbReference type="EMBL" id="JANJYJ010000007">
    <property type="protein sequence ID" value="KAK3198971.1"/>
    <property type="molecule type" value="Genomic_DNA"/>
</dbReference>
<dbReference type="AlphaFoldDB" id="A0AAE0DZW1"/>
<feature type="domain" description="Endonuclease/exonuclease/phosphatase" evidence="1">
    <location>
        <begin position="149"/>
        <end position="270"/>
    </location>
</feature>
<protein>
    <recommendedName>
        <fullName evidence="1">Endonuclease/exonuclease/phosphatase domain-containing protein</fullName>
    </recommendedName>
</protein>
<dbReference type="Proteomes" id="UP001281410">
    <property type="component" value="Unassembled WGS sequence"/>
</dbReference>
<dbReference type="InterPro" id="IPR005135">
    <property type="entry name" value="Endo/exonuclease/phosphatase"/>
</dbReference>
<evidence type="ECO:0000313" key="2">
    <source>
        <dbReference type="EMBL" id="KAK3198971.1"/>
    </source>
</evidence>
<dbReference type="PANTHER" id="PTHR33710">
    <property type="entry name" value="BNAC02G09200D PROTEIN"/>
    <property type="match status" value="1"/>
</dbReference>
<dbReference type="SUPFAM" id="SSF56219">
    <property type="entry name" value="DNase I-like"/>
    <property type="match status" value="1"/>
</dbReference>
<accession>A0AAE0DZW1</accession>
<name>A0AAE0DZW1_9ROSI</name>